<organism evidence="2 3">
    <name type="scientific">Ramphastos sulfuratus</name>
    <dbReference type="NCBI Taxonomy" id="322582"/>
    <lineage>
        <taxon>Eukaryota</taxon>
        <taxon>Metazoa</taxon>
        <taxon>Chordata</taxon>
        <taxon>Craniata</taxon>
        <taxon>Vertebrata</taxon>
        <taxon>Euteleostomi</taxon>
        <taxon>Archelosauria</taxon>
        <taxon>Archosauria</taxon>
        <taxon>Dinosauria</taxon>
        <taxon>Saurischia</taxon>
        <taxon>Theropoda</taxon>
        <taxon>Coelurosauria</taxon>
        <taxon>Aves</taxon>
        <taxon>Neognathae</taxon>
        <taxon>Neoaves</taxon>
        <taxon>Telluraves</taxon>
        <taxon>Coraciimorphae</taxon>
        <taxon>Piciformes</taxon>
        <taxon>Ramphastidae</taxon>
        <taxon>Ramphastos</taxon>
    </lineage>
</organism>
<proteinExistence type="predicted"/>
<comment type="caution">
    <text evidence="2">The sequence shown here is derived from an EMBL/GenBank/DDBJ whole genome shotgun (WGS) entry which is preliminary data.</text>
</comment>
<feature type="region of interest" description="Disordered" evidence="1">
    <location>
        <begin position="1"/>
        <end position="124"/>
    </location>
</feature>
<reference evidence="2" key="1">
    <citation type="submission" date="2019-09" db="EMBL/GenBank/DDBJ databases">
        <title>Bird 10,000 Genomes (B10K) Project - Family phase.</title>
        <authorList>
            <person name="Zhang G."/>
        </authorList>
    </citation>
    <scope>NUCLEOTIDE SEQUENCE</scope>
    <source>
        <strain evidence="2">B10K-DU-001-30</strain>
        <tissue evidence="2">Muscle</tissue>
    </source>
</reference>
<dbReference type="AlphaFoldDB" id="A0A852CAX9"/>
<gene>
    <name evidence="2" type="primary">Gpkow_1</name>
    <name evidence="2" type="ORF">RAMSUL_R15358</name>
</gene>
<evidence type="ECO:0000313" key="2">
    <source>
        <dbReference type="EMBL" id="NXP77745.1"/>
    </source>
</evidence>
<name>A0A852CAX9_9PICI</name>
<protein>
    <submittedName>
        <fullName evidence="2">GPKOW protein</fullName>
    </submittedName>
</protein>
<dbReference type="Proteomes" id="UP000611227">
    <property type="component" value="Unassembled WGS sequence"/>
</dbReference>
<evidence type="ECO:0000313" key="3">
    <source>
        <dbReference type="Proteomes" id="UP000611227"/>
    </source>
</evidence>
<sequence>GPCREPGGEQGEAEAEPLAAVEGKELLSARPAPPPPQELIIPLLPPAHRWRNPEPPPSGHASPNHAPRDHTPSDHAPATPLSVEAQAVQELLREARQSQGQGQDSEPPMAIPLPLQEAAPRPQP</sequence>
<feature type="non-terminal residue" evidence="2">
    <location>
        <position position="124"/>
    </location>
</feature>
<accession>A0A852CAX9</accession>
<keyword evidence="3" id="KW-1185">Reference proteome</keyword>
<evidence type="ECO:0000256" key="1">
    <source>
        <dbReference type="SAM" id="MobiDB-lite"/>
    </source>
</evidence>
<dbReference type="EMBL" id="WBNM01027848">
    <property type="protein sequence ID" value="NXP77745.1"/>
    <property type="molecule type" value="Genomic_DNA"/>
</dbReference>
<feature type="non-terminal residue" evidence="2">
    <location>
        <position position="1"/>
    </location>
</feature>